<evidence type="ECO:0000313" key="1">
    <source>
        <dbReference type="EMBL" id="AJK47445.1"/>
    </source>
</evidence>
<dbReference type="Pfam" id="PF00300">
    <property type="entry name" value="His_Phos_1"/>
    <property type="match status" value="1"/>
</dbReference>
<reference evidence="2" key="1">
    <citation type="submission" date="2011-03" db="EMBL/GenBank/DDBJ databases">
        <authorList>
            <person name="Voget S."/>
            <person name="Streit W.R."/>
            <person name="Jaeger K.E."/>
            <person name="Daniel R."/>
        </authorList>
    </citation>
    <scope>NUCLEOTIDE SEQUENCE [LARGE SCALE GENOMIC DNA]</scope>
    <source>
        <strain evidence="2">PG1</strain>
    </source>
</reference>
<dbReference type="SUPFAM" id="SSF53254">
    <property type="entry name" value="Phosphoglycerate mutase-like"/>
    <property type="match status" value="1"/>
</dbReference>
<sequence length="197" mass="20642">MDVVLIRHPAPAVAAGVCYGATDLPLAGDAAAAAAELLGRLRADGLAVPDEIITSPLRRCAAVAEALGASLRVAVRGEPRLCEINFGAWEMRSWDEIGPAALDRWQADLMGAREHGGESAAQFVARVVPAAASLERGAGAPPVIGVTHAGVIRVLASHWLGVPLASLLMRPIAYGGRVGFERDARGWRLRCWDEAVG</sequence>
<keyword evidence="2" id="KW-1185">Reference proteome</keyword>
<protein>
    <submittedName>
        <fullName evidence="1">Alpha-ribazole phosphatase</fullName>
    </submittedName>
</protein>
<dbReference type="HOGENOM" id="CLU_033323_8_3_4"/>
<dbReference type="KEGG" id="bgp:BGL_1c29680"/>
<proteinExistence type="predicted"/>
<name>A0A0B6S2A0_BURPL</name>
<dbReference type="Proteomes" id="UP000031838">
    <property type="component" value="Chromosome 1"/>
</dbReference>
<dbReference type="EMBL" id="CP002580">
    <property type="protein sequence ID" value="AJK47445.1"/>
    <property type="molecule type" value="Genomic_DNA"/>
</dbReference>
<dbReference type="RefSeq" id="WP_042625760.1">
    <property type="nucleotide sequence ID" value="NZ_CP002580.1"/>
</dbReference>
<dbReference type="CDD" id="cd07067">
    <property type="entry name" value="HP_PGM_like"/>
    <property type="match status" value="1"/>
</dbReference>
<dbReference type="Gene3D" id="3.40.50.1240">
    <property type="entry name" value="Phosphoglycerate mutase-like"/>
    <property type="match status" value="1"/>
</dbReference>
<accession>A0A0B6S2A0</accession>
<dbReference type="AlphaFoldDB" id="A0A0B6S2A0"/>
<gene>
    <name evidence="1" type="ORF">BGL_1c29680</name>
</gene>
<evidence type="ECO:0000313" key="2">
    <source>
        <dbReference type="Proteomes" id="UP000031838"/>
    </source>
</evidence>
<dbReference type="SMART" id="SM00855">
    <property type="entry name" value="PGAM"/>
    <property type="match status" value="1"/>
</dbReference>
<organism evidence="1 2">
    <name type="scientific">Burkholderia plantarii</name>
    <dbReference type="NCBI Taxonomy" id="41899"/>
    <lineage>
        <taxon>Bacteria</taxon>
        <taxon>Pseudomonadati</taxon>
        <taxon>Pseudomonadota</taxon>
        <taxon>Betaproteobacteria</taxon>
        <taxon>Burkholderiales</taxon>
        <taxon>Burkholderiaceae</taxon>
        <taxon>Burkholderia</taxon>
    </lineage>
</organism>
<reference evidence="1 2" key="2">
    <citation type="journal article" date="2016" name="Appl. Microbiol. Biotechnol.">
        <title>Mutations improving production and secretion of extracellular lipase by Burkholderia glumae PG1.</title>
        <authorList>
            <person name="Knapp A."/>
            <person name="Voget S."/>
            <person name="Gao R."/>
            <person name="Zaburannyi N."/>
            <person name="Krysciak D."/>
            <person name="Breuer M."/>
            <person name="Hauer B."/>
            <person name="Streit W.R."/>
            <person name="Muller R."/>
            <person name="Daniel R."/>
            <person name="Jaeger K.E."/>
        </authorList>
    </citation>
    <scope>NUCLEOTIDE SEQUENCE [LARGE SCALE GENOMIC DNA]</scope>
    <source>
        <strain evidence="1 2">PG1</strain>
    </source>
</reference>
<dbReference type="InterPro" id="IPR013078">
    <property type="entry name" value="His_Pase_superF_clade-1"/>
</dbReference>
<dbReference type="InterPro" id="IPR029033">
    <property type="entry name" value="His_PPase_superfam"/>
</dbReference>